<dbReference type="Gene3D" id="3.50.30.30">
    <property type="match status" value="1"/>
</dbReference>
<evidence type="ECO:0000256" key="7">
    <source>
        <dbReference type="ARBA" id="ARBA00022801"/>
    </source>
</evidence>
<dbReference type="GO" id="GO:0044322">
    <property type="term" value="C:endoplasmic reticulum quality control compartment"/>
    <property type="evidence" value="ECO:0007669"/>
    <property type="project" value="GOC"/>
</dbReference>
<dbReference type="InterPro" id="IPR001382">
    <property type="entry name" value="Glyco_hydro_47"/>
</dbReference>
<dbReference type="Pfam" id="PF01532">
    <property type="entry name" value="Glyco_hydro_47"/>
    <property type="match status" value="1"/>
</dbReference>
<dbReference type="Proteomes" id="UP000694427">
    <property type="component" value="Unplaced"/>
</dbReference>
<evidence type="ECO:0000256" key="4">
    <source>
        <dbReference type="ARBA" id="ARBA00007658"/>
    </source>
</evidence>
<evidence type="ECO:0000256" key="1">
    <source>
        <dbReference type="ARBA" id="ARBA00001913"/>
    </source>
</evidence>
<organism evidence="17 18">
    <name type="scientific">Cyprinus carpio</name>
    <name type="common">Common carp</name>
    <dbReference type="NCBI Taxonomy" id="7962"/>
    <lineage>
        <taxon>Eukaryota</taxon>
        <taxon>Metazoa</taxon>
        <taxon>Chordata</taxon>
        <taxon>Craniata</taxon>
        <taxon>Vertebrata</taxon>
        <taxon>Euteleostomi</taxon>
        <taxon>Actinopterygii</taxon>
        <taxon>Neopterygii</taxon>
        <taxon>Teleostei</taxon>
        <taxon>Ostariophysi</taxon>
        <taxon>Cypriniformes</taxon>
        <taxon>Cyprinidae</taxon>
        <taxon>Cyprininae</taxon>
        <taxon>Cyprinus</taxon>
    </lineage>
</organism>
<sequence length="709" mass="79952">MKQEFLFRLADHAYPADELMPLTCRGRVRGLEPSRGDIDDALGKFSLTLIDTLDTLALLNKTVEFEEAVRRVVADVRLDNDIVVSVFETNIRVLGGLLGGHSMAVMLKESGRMVWYQDELLHMAKDLGLRLLPAFNTSSGLPYPRVNLRYGVRGPETRTGTETDTCTACAGTIILEFAALSRFTGDPTFEAHARRALDFLWEKRQRHSNLVGTTINIHSGEWVRRDSGVGAGIDSYYEYLMKAYILLGDDRFLQRFNTHYASIMKYISQPPLLLDVHIHKPLLPARTWMDSLLAFFPGLQVLKGDIQPAIETHEMLYQVTKKHNFLPEAFTTDFRVHWAQHPLRPEFAESTYFLYKATRDPYYLEVGRTILENLNRFARVPCGFAAMKDVRTGSHEDRMDSFFLAEMFKYLFLLFAEEEDLLFNVEDYVFTTEAHLLPLSLSTASNSQAPPLLDDSNFEWTCPNTRLLFPDPAFPRNLREPIKSAVDNSCPRPTTHRNYNSNKMSLSSSLQAVSAVAAEDGMRFMQEMMELSSQQQKEQLPPRAVQIVSHPFFGRVVLTAGPAQFGMDLSKSSSGVRGFVTVAEPYKGCSELSNGEIVAGRIALLQRGQCMFAEKARHIQKAGAIGGIVIDDNEGSSSDTAPLFQMAGDGRNTDDVTLPLLFLFHKEGNILLEALKENREVEVLLSDKARDRGERLSKTVLKHFELLHF</sequence>
<dbReference type="GO" id="GO:1904380">
    <property type="term" value="P:endoplasmic reticulum mannose trimming"/>
    <property type="evidence" value="ECO:0007669"/>
    <property type="project" value="InterPro"/>
</dbReference>
<dbReference type="GO" id="GO:0005975">
    <property type="term" value="P:carbohydrate metabolic process"/>
    <property type="evidence" value="ECO:0007669"/>
    <property type="project" value="InterPro"/>
</dbReference>
<dbReference type="InterPro" id="IPR044674">
    <property type="entry name" value="EDEM1/2/3"/>
</dbReference>
<evidence type="ECO:0000256" key="2">
    <source>
        <dbReference type="ARBA" id="ARBA00004240"/>
    </source>
</evidence>
<dbReference type="CDD" id="cd02126">
    <property type="entry name" value="PA_EDEM3_like"/>
    <property type="match status" value="1"/>
</dbReference>
<protein>
    <recommendedName>
        <fullName evidence="15">alpha-1,2-Mannosidase</fullName>
        <ecNumber evidence="15">3.2.1.-</ecNumber>
    </recommendedName>
</protein>
<dbReference type="Gene3D" id="1.50.10.10">
    <property type="match status" value="1"/>
</dbReference>
<dbReference type="GO" id="GO:0004571">
    <property type="term" value="F:mannosyl-oligosaccharide 1,2-alpha-mannosidase activity"/>
    <property type="evidence" value="ECO:0007669"/>
    <property type="project" value="UniProtKB-EC"/>
</dbReference>
<comment type="pathway">
    <text evidence="3">Protein modification; protein glycosylation.</text>
</comment>
<dbReference type="Ensembl" id="ENSCCRT00010109085.1">
    <property type="protein sequence ID" value="ENSCCRP00010098350.1"/>
    <property type="gene ID" value="ENSCCRG00010042111.1"/>
</dbReference>
<evidence type="ECO:0000259" key="16">
    <source>
        <dbReference type="Pfam" id="PF02225"/>
    </source>
</evidence>
<comment type="similarity">
    <text evidence="4 15">Belongs to the glycosyl hydrolase 47 family.</text>
</comment>
<dbReference type="GO" id="GO:0005509">
    <property type="term" value="F:calcium ion binding"/>
    <property type="evidence" value="ECO:0007669"/>
    <property type="project" value="InterPro"/>
</dbReference>
<keyword evidence="10" id="KW-0834">Unfolded protein response</keyword>
<proteinExistence type="inferred from homology"/>
<dbReference type="InterPro" id="IPR012341">
    <property type="entry name" value="6hp_glycosidase-like_sf"/>
</dbReference>
<evidence type="ECO:0000256" key="10">
    <source>
        <dbReference type="ARBA" id="ARBA00023230"/>
    </source>
</evidence>
<dbReference type="GO" id="GO:0016020">
    <property type="term" value="C:membrane"/>
    <property type="evidence" value="ECO:0007669"/>
    <property type="project" value="InterPro"/>
</dbReference>
<feature type="active site" description="Proton donor" evidence="13">
    <location>
        <position position="88"/>
    </location>
</feature>
<evidence type="ECO:0000256" key="6">
    <source>
        <dbReference type="ARBA" id="ARBA00022729"/>
    </source>
</evidence>
<dbReference type="InterPro" id="IPR003137">
    <property type="entry name" value="PA_domain"/>
</dbReference>
<evidence type="ECO:0000256" key="11">
    <source>
        <dbReference type="ARBA" id="ARBA00047669"/>
    </source>
</evidence>
<accession>A0A8C1P030</accession>
<dbReference type="PANTHER" id="PTHR45679:SF4">
    <property type="entry name" value="ALPHA-1,2-MANNOSIDASE"/>
    <property type="match status" value="1"/>
</dbReference>
<dbReference type="PRINTS" id="PR00747">
    <property type="entry name" value="GLYHDRLASE47"/>
</dbReference>
<comment type="catalytic activity">
    <reaction evidence="11">
        <text>N(4)-(alpha-D-Man-(1-&gt;2)-alpha-D-Man-(1-&gt;2)-alpha-D-Man-(1-&gt;3)-[alpha-D-Man-(1-&gt;3)-[alpha-D-Man-(1-&gt;2)-alpha-D-Man-(1-&gt;6)]-alpha-D-Man-(1-&gt;6)]-beta-D-Man-(1-&gt;4)-beta-D-GlcNAc-(1-&gt;4)-beta-D-GlcNAc)-L-asparaginyl-[protein] (N-glucan mannose isomer 8A1,2,3B1,3) + 3 H2O = N(4)-(alpha-D-Man-(1-&gt;3)-[alpha-D-Man-(1-&gt;3)-[alpha-D-Man-(1-&gt;6)]-alpha-D-Man-(1-&gt;6)]-beta-D-Man-(1-&gt;4)-beta-D-GlcNAc-(1-&gt;4)-beta-D-GlcNAc)-L-asparaginyl-[protein] (N-glucan mannose isomer 5A1,2) + 3 beta-D-mannose</text>
        <dbReference type="Rhea" id="RHEA:56028"/>
        <dbReference type="Rhea" id="RHEA-COMP:14358"/>
        <dbReference type="Rhea" id="RHEA-COMP:14367"/>
        <dbReference type="ChEBI" id="CHEBI:15377"/>
        <dbReference type="ChEBI" id="CHEBI:28563"/>
        <dbReference type="ChEBI" id="CHEBI:59087"/>
        <dbReference type="ChEBI" id="CHEBI:60628"/>
        <dbReference type="EC" id="3.2.1.113"/>
    </reaction>
</comment>
<evidence type="ECO:0000256" key="5">
    <source>
        <dbReference type="ARBA" id="ARBA00022723"/>
    </source>
</evidence>
<evidence type="ECO:0000256" key="9">
    <source>
        <dbReference type="ARBA" id="ARBA00023180"/>
    </source>
</evidence>
<feature type="binding site" evidence="14">
    <location>
        <position position="432"/>
    </location>
    <ligand>
        <name>Ca(2+)</name>
        <dbReference type="ChEBI" id="CHEBI:29108"/>
    </ligand>
</feature>
<evidence type="ECO:0000256" key="8">
    <source>
        <dbReference type="ARBA" id="ARBA00022824"/>
    </source>
</evidence>
<feature type="active site" evidence="13">
    <location>
        <position position="234"/>
    </location>
</feature>
<evidence type="ECO:0000256" key="15">
    <source>
        <dbReference type="RuleBase" id="RU361193"/>
    </source>
</evidence>
<dbReference type="InterPro" id="IPR046450">
    <property type="entry name" value="PA_dom_sf"/>
</dbReference>
<comment type="cofactor">
    <cofactor evidence="1 14">
        <name>Ca(2+)</name>
        <dbReference type="ChEBI" id="CHEBI:29108"/>
    </cofactor>
</comment>
<dbReference type="FunFam" id="1.50.10.10:FF:000008">
    <property type="entry name" value="alpha-1,2-Mannosidase"/>
    <property type="match status" value="1"/>
</dbReference>
<keyword evidence="9" id="KW-0325">Glycoprotein</keyword>
<dbReference type="GO" id="GO:0006986">
    <property type="term" value="P:response to unfolded protein"/>
    <property type="evidence" value="ECO:0007669"/>
    <property type="project" value="UniProtKB-KW"/>
</dbReference>
<dbReference type="PANTHER" id="PTHR45679">
    <property type="entry name" value="ER DEGRADATION-ENHANCING ALPHA-MANNOSIDASE-LIKE PROTEIN 2"/>
    <property type="match status" value="1"/>
</dbReference>
<keyword evidence="18" id="KW-1185">Reference proteome</keyword>
<dbReference type="InterPro" id="IPR036026">
    <property type="entry name" value="Seven-hairpin_glycosidases"/>
</dbReference>
<evidence type="ECO:0000313" key="18">
    <source>
        <dbReference type="Proteomes" id="UP000694427"/>
    </source>
</evidence>
<comment type="catalytic activity">
    <reaction evidence="12">
        <text>N(4)-(alpha-D-Man-(1-&gt;2)-alpha-D-Man-(1-&gt;2)-alpha-D-Man-(1-&gt;3)-[alpha-D-Man-(1-&gt;2)-alpha-D-Man-(1-&gt;3)-[alpha-D-Man-(1-&gt;2)-alpha-D-Man-(1-&gt;6)]-alpha-D-Man-(1-&gt;6)]-beta-D-Man-(1-&gt;4)-beta-D-GlcNAc-(1-&gt;4)-beta-D-GlcNAc)-L-asparaginyl-[protein] (N-glucan mannose isomer 9A1,2,3B1,2,3) + 4 H2O = N(4)-(alpha-D-Man-(1-&gt;3)-[alpha-D-Man-(1-&gt;3)-[alpha-D-Man-(1-&gt;6)]-alpha-D-Man-(1-&gt;6)]-beta-D-Man-(1-&gt;4)-beta-D-GlcNAc-(1-&gt;4)-beta-D-GlcNAc)-L-asparaginyl-[protein] (N-glucan mannose isomer 5A1,2) + 4 beta-D-mannose</text>
        <dbReference type="Rhea" id="RHEA:56008"/>
        <dbReference type="Rhea" id="RHEA-COMP:14356"/>
        <dbReference type="Rhea" id="RHEA-COMP:14367"/>
        <dbReference type="ChEBI" id="CHEBI:15377"/>
        <dbReference type="ChEBI" id="CHEBI:28563"/>
        <dbReference type="ChEBI" id="CHEBI:59087"/>
        <dbReference type="ChEBI" id="CHEBI:139493"/>
        <dbReference type="EC" id="3.2.1.113"/>
    </reaction>
</comment>
<keyword evidence="7 15" id="KW-0378">Hydrolase</keyword>
<dbReference type="SUPFAM" id="SSF52025">
    <property type="entry name" value="PA domain"/>
    <property type="match status" value="1"/>
</dbReference>
<evidence type="ECO:0000256" key="14">
    <source>
        <dbReference type="PIRSR" id="PIRSR601382-2"/>
    </source>
</evidence>
<feature type="domain" description="PA" evidence="16">
    <location>
        <begin position="580"/>
        <end position="671"/>
    </location>
</feature>
<evidence type="ECO:0000256" key="3">
    <source>
        <dbReference type="ARBA" id="ARBA00004922"/>
    </source>
</evidence>
<dbReference type="InterPro" id="IPR037322">
    <property type="entry name" value="EDEM3_PA"/>
</dbReference>
<dbReference type="SUPFAM" id="SSF48225">
    <property type="entry name" value="Seven-hairpin glycosidases"/>
    <property type="match status" value="1"/>
</dbReference>
<keyword evidence="15" id="KW-0326">Glycosidase</keyword>
<evidence type="ECO:0000313" key="17">
    <source>
        <dbReference type="Ensembl" id="ENSCCRP00010098350.1"/>
    </source>
</evidence>
<keyword evidence="5 14" id="KW-0479">Metal-binding</keyword>
<reference evidence="17" key="1">
    <citation type="submission" date="2025-08" db="UniProtKB">
        <authorList>
            <consortium name="Ensembl"/>
        </authorList>
    </citation>
    <scope>IDENTIFICATION</scope>
</reference>
<evidence type="ECO:0000256" key="13">
    <source>
        <dbReference type="PIRSR" id="PIRSR601382-1"/>
    </source>
</evidence>
<keyword evidence="6" id="KW-0732">Signal</keyword>
<evidence type="ECO:0000256" key="12">
    <source>
        <dbReference type="ARBA" id="ARBA00048605"/>
    </source>
</evidence>
<keyword evidence="14" id="KW-0106">Calcium</keyword>
<name>A0A8C1P030_CYPCA</name>
<dbReference type="AlphaFoldDB" id="A0A8C1P030"/>
<dbReference type="Pfam" id="PF02225">
    <property type="entry name" value="PA"/>
    <property type="match status" value="1"/>
</dbReference>
<reference evidence="17" key="2">
    <citation type="submission" date="2025-09" db="UniProtKB">
        <authorList>
            <consortium name="Ensembl"/>
        </authorList>
    </citation>
    <scope>IDENTIFICATION</scope>
</reference>
<feature type="active site" description="Proton donor" evidence="13">
    <location>
        <position position="328"/>
    </location>
</feature>
<feature type="active site" evidence="13">
    <location>
        <position position="346"/>
    </location>
</feature>
<comment type="subcellular location">
    <subcellularLocation>
        <location evidence="2">Endoplasmic reticulum</location>
    </subcellularLocation>
</comment>
<dbReference type="EC" id="3.2.1.-" evidence="15"/>
<keyword evidence="8" id="KW-0256">Endoplasmic reticulum</keyword>